<feature type="region of interest" description="Disordered" evidence="1">
    <location>
        <begin position="615"/>
        <end position="676"/>
    </location>
</feature>
<reference evidence="4 5" key="1">
    <citation type="submission" date="2014-02" db="EMBL/GenBank/DDBJ databases">
        <title>Transposable element dynamics among asymbiotic and ectomycorrhizal Amanita fungi.</title>
        <authorList>
            <consortium name="DOE Joint Genome Institute"/>
            <person name="Hess J."/>
            <person name="Skrede I."/>
            <person name="Wolfe B."/>
            <person name="LaButti K."/>
            <person name="Ohm R.A."/>
            <person name="Grigoriev I.V."/>
            <person name="Pringle A."/>
        </authorList>
    </citation>
    <scope>NUCLEOTIDE SEQUENCE [LARGE SCALE GENOMIC DNA]</scope>
    <source>
        <strain evidence="4 5">SKay4041</strain>
    </source>
</reference>
<feature type="compositionally biased region" description="Polar residues" evidence="1">
    <location>
        <begin position="99"/>
        <end position="110"/>
    </location>
</feature>
<name>A0A2A9NZJ2_9AGAR</name>
<feature type="signal peptide" evidence="3">
    <location>
        <begin position="1"/>
        <end position="22"/>
    </location>
</feature>
<protein>
    <submittedName>
        <fullName evidence="4">Uncharacterized protein</fullName>
    </submittedName>
</protein>
<feature type="compositionally biased region" description="Polar residues" evidence="1">
    <location>
        <begin position="262"/>
        <end position="291"/>
    </location>
</feature>
<feature type="compositionally biased region" description="Low complexity" evidence="1">
    <location>
        <begin position="202"/>
        <end position="219"/>
    </location>
</feature>
<keyword evidence="3" id="KW-0732">Signal</keyword>
<keyword evidence="5" id="KW-1185">Reference proteome</keyword>
<proteinExistence type="predicted"/>
<dbReference type="STRING" id="703135.A0A2A9NZJ2"/>
<feature type="compositionally biased region" description="Polar residues" evidence="1">
    <location>
        <begin position="490"/>
        <end position="512"/>
    </location>
</feature>
<feature type="compositionally biased region" description="Low complexity" evidence="1">
    <location>
        <begin position="353"/>
        <end position="376"/>
    </location>
</feature>
<feature type="compositionally biased region" description="Polar residues" evidence="1">
    <location>
        <begin position="303"/>
        <end position="318"/>
    </location>
</feature>
<feature type="chain" id="PRO_5012631659" evidence="3">
    <location>
        <begin position="23"/>
        <end position="676"/>
    </location>
</feature>
<evidence type="ECO:0000313" key="4">
    <source>
        <dbReference type="EMBL" id="PFH53433.1"/>
    </source>
</evidence>
<gene>
    <name evidence="4" type="ORF">AMATHDRAFT_45323</name>
</gene>
<feature type="region of interest" description="Disordered" evidence="1">
    <location>
        <begin position="99"/>
        <end position="130"/>
    </location>
</feature>
<feature type="compositionally biased region" description="Low complexity" evidence="1">
    <location>
        <begin position="470"/>
        <end position="489"/>
    </location>
</feature>
<evidence type="ECO:0000256" key="2">
    <source>
        <dbReference type="SAM" id="Phobius"/>
    </source>
</evidence>
<feature type="compositionally biased region" description="Basic residues" evidence="1">
    <location>
        <begin position="118"/>
        <end position="127"/>
    </location>
</feature>
<evidence type="ECO:0000256" key="1">
    <source>
        <dbReference type="SAM" id="MobiDB-lite"/>
    </source>
</evidence>
<feature type="compositionally biased region" description="Low complexity" evidence="1">
    <location>
        <begin position="658"/>
        <end position="670"/>
    </location>
</feature>
<dbReference type="EMBL" id="KZ301973">
    <property type="protein sequence ID" value="PFH53433.1"/>
    <property type="molecule type" value="Genomic_DNA"/>
</dbReference>
<keyword evidence="2" id="KW-0472">Membrane</keyword>
<dbReference type="Proteomes" id="UP000242287">
    <property type="component" value="Unassembled WGS sequence"/>
</dbReference>
<dbReference type="OrthoDB" id="2804493at2759"/>
<feature type="transmembrane region" description="Helical" evidence="2">
    <location>
        <begin position="40"/>
        <end position="60"/>
    </location>
</feature>
<dbReference type="AlphaFoldDB" id="A0A2A9NZJ2"/>
<accession>A0A2A9NZJ2</accession>
<feature type="region of interest" description="Disordered" evidence="1">
    <location>
        <begin position="470"/>
        <end position="542"/>
    </location>
</feature>
<evidence type="ECO:0000313" key="5">
    <source>
        <dbReference type="Proteomes" id="UP000242287"/>
    </source>
</evidence>
<feature type="region of interest" description="Disordered" evidence="1">
    <location>
        <begin position="174"/>
        <end position="377"/>
    </location>
</feature>
<organism evidence="4 5">
    <name type="scientific">Amanita thiersii Skay4041</name>
    <dbReference type="NCBI Taxonomy" id="703135"/>
    <lineage>
        <taxon>Eukaryota</taxon>
        <taxon>Fungi</taxon>
        <taxon>Dikarya</taxon>
        <taxon>Basidiomycota</taxon>
        <taxon>Agaricomycotina</taxon>
        <taxon>Agaricomycetes</taxon>
        <taxon>Agaricomycetidae</taxon>
        <taxon>Agaricales</taxon>
        <taxon>Pluteineae</taxon>
        <taxon>Amanitaceae</taxon>
        <taxon>Amanita</taxon>
    </lineage>
</organism>
<keyword evidence="2" id="KW-1133">Transmembrane helix</keyword>
<keyword evidence="2" id="KW-0812">Transmembrane</keyword>
<evidence type="ECO:0000256" key="3">
    <source>
        <dbReference type="SAM" id="SignalP"/>
    </source>
</evidence>
<sequence length="676" mass="72113">MTFLPPSLILFILSCFIPSSFAAPTDQQQDGSSSSTNPKIWIPVAIGILFLCAILIYGCTKASIRQISLRFSGGFRAAPTNSEISAQVRELTAEQLAGSINRNTSGDVASNNNNNTGRTRRGRRARRTPSQISTISLPAYMKEPGDQELVIYRGPMDMEDAPQPVAIVMDVVDEDGEESPPQHQSHNVQYPIPLDSPTDMPLLQDDGSHDLSSGSLHLSPTSPTRPSVDTFGDSIDSPTSLGRLNTTSSVPQEPPPSYELAATQSRQNPRTEISLNEPSSPHAAQSTFNPSDSPPRRSGFRTFLNSMNPNRQSQSVLHSPSRRVHQRINSEISVSSSHDSHSREGAQSRGSHRPSASASSSFFRTLSRQRSTRTLQNQLTSPSLISLNSISAPLTHTTVRTEFAYPKSGPTPEQLKLISSRESFARFGLPYGADAVAFAASNSRQDLQPPPDFDAAASTASFFHQAPSSISSVDASSSPSSATPSSLNSINPQRLSIPSGPQTDTTNSGSETRTPEDTDVAVVPPTPVEQPQADNATSSSAEATAITMPTPSAAVVPIPTENPTTTTAVSKRSLAPSAYKVVPTEFGARAESRASSYSMQSLATYATAAESMSVAPKSSEYEEPSESRRGSASSPIRSHHVLDEPSENTIIAAPSRTPSPSSYTDSAASSQHESHP</sequence>
<feature type="compositionally biased region" description="Polar residues" evidence="1">
    <location>
        <begin position="236"/>
        <end position="251"/>
    </location>
</feature>